<dbReference type="Proteomes" id="UP000184207">
    <property type="component" value="Unassembled WGS sequence"/>
</dbReference>
<proteinExistence type="predicted"/>
<dbReference type="STRING" id="1121883.SAMN02745226_01761"/>
<keyword evidence="1" id="KW-1133">Transmembrane helix</keyword>
<sequence>MKWFNFTVIFIIAIVIIGLFGFYIYEHYRYSPFALLVDVGVAKEYLRDRHVDLWNPVKRDEIVFENVEITERLSTYEFALKLEPILSKLNDGITRIEIQLKSTDKVLPMSFKLIDGDVIVYKSKCEIPVGSRILTMNGYQIKDIIEKYRDLFPTLDEFEREYAFVDKLLYAYPSIIDGSTIHITYYLPNSSVQRTAYIKAMDKKRWDTEIKKDVENVKIYKIKDYAILKILSFEIFDKKQMTSLLEAFGELNDATNVIFDLRYANDGDSTIPTIIISKLITSPTALYPKYTGRFRNKEIEKKQIPIEPDDHRIDAKVYFLVNNSCFYQPQKTLITVLNQHQLGNFIAWNIPESINKGVYYTDEFWKILPNTRTYIVMPQGRVEYNTNIDFVIGDGPDVAIEELIDENRYFEWLKNFIDMLETTKEE</sequence>
<evidence type="ECO:0000313" key="3">
    <source>
        <dbReference type="Proteomes" id="UP000184207"/>
    </source>
</evidence>
<reference evidence="3" key="1">
    <citation type="submission" date="2016-12" db="EMBL/GenBank/DDBJ databases">
        <authorList>
            <person name="Varghese N."/>
            <person name="Submissions S."/>
        </authorList>
    </citation>
    <scope>NUCLEOTIDE SEQUENCE [LARGE SCALE GENOMIC DNA]</scope>
    <source>
        <strain evidence="3">DSM 13020</strain>
    </source>
</reference>
<gene>
    <name evidence="2" type="ORF">SAMN02745226_01761</name>
</gene>
<keyword evidence="1" id="KW-0812">Transmembrane</keyword>
<keyword evidence="1" id="KW-0472">Membrane</keyword>
<dbReference type="OrthoDB" id="39584at2"/>
<feature type="transmembrane region" description="Helical" evidence="1">
    <location>
        <begin position="6"/>
        <end position="25"/>
    </location>
</feature>
<dbReference type="Gene3D" id="3.90.226.10">
    <property type="entry name" value="2-enoyl-CoA Hydratase, Chain A, domain 1"/>
    <property type="match status" value="1"/>
</dbReference>
<name>A0A1M7TA70_FERGO</name>
<evidence type="ECO:0000256" key="1">
    <source>
        <dbReference type="SAM" id="Phobius"/>
    </source>
</evidence>
<keyword evidence="3" id="KW-1185">Reference proteome</keyword>
<evidence type="ECO:0000313" key="2">
    <source>
        <dbReference type="EMBL" id="SHN67557.1"/>
    </source>
</evidence>
<dbReference type="EMBL" id="FRDJ01000012">
    <property type="protein sequence ID" value="SHN67557.1"/>
    <property type="molecule type" value="Genomic_DNA"/>
</dbReference>
<dbReference type="InterPro" id="IPR029045">
    <property type="entry name" value="ClpP/crotonase-like_dom_sf"/>
</dbReference>
<accession>A0A1M7TA70</accession>
<evidence type="ECO:0008006" key="4">
    <source>
        <dbReference type="Google" id="ProtNLM"/>
    </source>
</evidence>
<protein>
    <recommendedName>
        <fullName evidence="4">Tail specific protease domain-containing protein</fullName>
    </recommendedName>
</protein>
<organism evidence="2 3">
    <name type="scientific">Fervidobacterium gondwanense DSM 13020</name>
    <dbReference type="NCBI Taxonomy" id="1121883"/>
    <lineage>
        <taxon>Bacteria</taxon>
        <taxon>Thermotogati</taxon>
        <taxon>Thermotogota</taxon>
        <taxon>Thermotogae</taxon>
        <taxon>Thermotogales</taxon>
        <taxon>Fervidobacteriaceae</taxon>
        <taxon>Fervidobacterium</taxon>
    </lineage>
</organism>
<dbReference type="RefSeq" id="WP_072760612.1">
    <property type="nucleotide sequence ID" value="NZ_FRDJ01000012.1"/>
</dbReference>
<dbReference type="SUPFAM" id="SSF52096">
    <property type="entry name" value="ClpP/crotonase"/>
    <property type="match status" value="1"/>
</dbReference>
<dbReference type="AlphaFoldDB" id="A0A1M7TA70"/>